<feature type="transmembrane region" description="Helical" evidence="1">
    <location>
        <begin position="31"/>
        <end position="49"/>
    </location>
</feature>
<dbReference type="RefSeq" id="WP_119164190.1">
    <property type="nucleotide sequence ID" value="NZ_CP026762.1"/>
</dbReference>
<evidence type="ECO:0000256" key="1">
    <source>
        <dbReference type="SAM" id="Phobius"/>
    </source>
</evidence>
<feature type="transmembrane region" description="Helical" evidence="1">
    <location>
        <begin position="61"/>
        <end position="80"/>
    </location>
</feature>
<gene>
    <name evidence="2" type="primary">wzy</name>
</gene>
<sequence length="416" mass="48414">MNNTLRQYSLVQVFITMYCLFPFYFHNIYSIQTFSLYSLALSFVVYTFFYKVRFVSRSGAITILASTTTFLIFLFMSMLINLSSDMTFVYEQVFGFSKQLLLALVPFCLYFSFNSDDINYAVHSILLLFIRAISLYVFISVIFLIPEVRNYWIDIIYFSSDQNKELINSASYYTRFGLQGFSGFRHAILCAIALIFSIYLFMCGYKKIKNYWMSVFLVCIGCFLYGRIAIAVILCITLISLFYLLCKFEKLYFIFIVCLCVGTIACVVYMNIDYIQDSYSLAWIFEPLINFINEGQFTSHSTNDLSSMYIMPNENTMLLGDGKYTNHDGSYYMHTDVGFLRPVFFGGIFFVFFYYMMLILPLILIIKNSGLERRNILTLFLALALIVFELKGESFISFSAIIFSFILIPIICKRLN</sequence>
<reference evidence="2" key="1">
    <citation type="journal article" date="2008" name="FEMS Microbiol. Rev.">
        <title>Structure and genetics of Shigella O antigens.</title>
        <authorList>
            <person name="Liu B."/>
            <person name="Knirel Y.A."/>
            <person name="Feng L."/>
            <person name="Perepelov A.V."/>
            <person name="Senchenkova S.N."/>
            <person name="Wang Q."/>
            <person name="Reeves P.R."/>
            <person name="Wang L."/>
        </authorList>
    </citation>
    <scope>NUCLEOTIDE SEQUENCE</scope>
</reference>
<feature type="transmembrane region" description="Helical" evidence="1">
    <location>
        <begin position="92"/>
        <end position="113"/>
    </location>
</feature>
<name>B5L3V3_SHIBO</name>
<keyword evidence="1" id="KW-0812">Transmembrane</keyword>
<feature type="transmembrane region" description="Helical" evidence="1">
    <location>
        <begin position="183"/>
        <end position="203"/>
    </location>
</feature>
<keyword evidence="1" id="KW-0472">Membrane</keyword>
<dbReference type="AlphaFoldDB" id="B5L3V3"/>
<protein>
    <submittedName>
        <fullName evidence="2">Wzy</fullName>
    </submittedName>
</protein>
<feature type="transmembrane region" description="Helical" evidence="1">
    <location>
        <begin position="215"/>
        <end position="245"/>
    </location>
</feature>
<accession>B5L3V3</accession>
<feature type="transmembrane region" description="Helical" evidence="1">
    <location>
        <begin position="251"/>
        <end position="272"/>
    </location>
</feature>
<keyword evidence="1" id="KW-1133">Transmembrane helix</keyword>
<evidence type="ECO:0000313" key="2">
    <source>
        <dbReference type="EMBL" id="ACD37037.1"/>
    </source>
</evidence>
<dbReference type="EMBL" id="EU296407">
    <property type="protein sequence ID" value="ACD37037.1"/>
    <property type="molecule type" value="Genomic_DNA"/>
</dbReference>
<feature type="transmembrane region" description="Helical" evidence="1">
    <location>
        <begin position="378"/>
        <end position="411"/>
    </location>
</feature>
<feature type="transmembrane region" description="Helical" evidence="1">
    <location>
        <begin position="125"/>
        <end position="145"/>
    </location>
</feature>
<feature type="transmembrane region" description="Helical" evidence="1">
    <location>
        <begin position="343"/>
        <end position="366"/>
    </location>
</feature>
<feature type="transmembrane region" description="Helical" evidence="1">
    <location>
        <begin position="7"/>
        <end position="25"/>
    </location>
</feature>
<organism evidence="2">
    <name type="scientific">Shigella boydii</name>
    <dbReference type="NCBI Taxonomy" id="621"/>
    <lineage>
        <taxon>Bacteria</taxon>
        <taxon>Pseudomonadati</taxon>
        <taxon>Pseudomonadota</taxon>
        <taxon>Gammaproteobacteria</taxon>
        <taxon>Enterobacterales</taxon>
        <taxon>Enterobacteriaceae</taxon>
        <taxon>Shigella</taxon>
    </lineage>
</organism>
<proteinExistence type="predicted"/>